<dbReference type="EMBL" id="JASHIF010000002">
    <property type="protein sequence ID" value="MDI9857985.1"/>
    <property type="molecule type" value="Genomic_DNA"/>
</dbReference>
<evidence type="ECO:0000313" key="2">
    <source>
        <dbReference type="Proteomes" id="UP001236507"/>
    </source>
</evidence>
<dbReference type="Proteomes" id="UP001236507">
    <property type="component" value="Unassembled WGS sequence"/>
</dbReference>
<dbReference type="RefSeq" id="WP_283343259.1">
    <property type="nucleotide sequence ID" value="NZ_JASHIF010000002.1"/>
</dbReference>
<proteinExistence type="predicted"/>
<reference evidence="1 2" key="1">
    <citation type="submission" date="2023-05" db="EMBL/GenBank/DDBJ databases">
        <title>Novel species of genus Flectobacillus isolated from stream in China.</title>
        <authorList>
            <person name="Lu H."/>
        </authorList>
    </citation>
    <scope>NUCLEOTIDE SEQUENCE [LARGE SCALE GENOMIC DNA]</scope>
    <source>
        <strain evidence="1 2">KCTC 42575</strain>
    </source>
</reference>
<organism evidence="1 2">
    <name type="scientific">Flectobacillus roseus</name>
    <dbReference type="NCBI Taxonomy" id="502259"/>
    <lineage>
        <taxon>Bacteria</taxon>
        <taxon>Pseudomonadati</taxon>
        <taxon>Bacteroidota</taxon>
        <taxon>Cytophagia</taxon>
        <taxon>Cytophagales</taxon>
        <taxon>Flectobacillaceae</taxon>
        <taxon>Flectobacillus</taxon>
    </lineage>
</organism>
<keyword evidence="2" id="KW-1185">Reference proteome</keyword>
<comment type="caution">
    <text evidence="1">The sequence shown here is derived from an EMBL/GenBank/DDBJ whole genome shotgun (WGS) entry which is preliminary data.</text>
</comment>
<accession>A0ABT6Y353</accession>
<protein>
    <submittedName>
        <fullName evidence="1">Uncharacterized protein</fullName>
    </submittedName>
</protein>
<evidence type="ECO:0000313" key="1">
    <source>
        <dbReference type="EMBL" id="MDI9857985.1"/>
    </source>
</evidence>
<name>A0ABT6Y353_9BACT</name>
<sequence>MENVNLSPSGESASDTTKSLKYHLENTKGDCKVCLIGGLASKNLLVGKVLTDGAFKAVEGDSEITATALGESIQHTLDYDLAYPPMIHGVRIRVKSNFNQLKQVEQPLIIETVDRFKKAQRVEIEAVHEKGGSFIYPVNQTMTPDKAMYLKLLSSIEVEIEVVYA</sequence>
<gene>
    <name evidence="1" type="ORF">QM524_02075</name>
</gene>